<gene>
    <name evidence="3" type="ORF">C5167_019762</name>
</gene>
<dbReference type="STRING" id="3469.A0A4Y7IV15"/>
<sequence>MDGQLGLNMDNSLVPCFMEKFLGLVSPHALTANEPDVEKKEPLKVCSIKAGGMMSLAIDNLGGLWMWGNCPPLSHSSNVEFSLISSPTPLPVWHFHGHTVSKVACGNEHVVALVSAGETFTGENLVCYSWGNNNHGQLGLGDNESRFHPDIIETFDHKAPWSVYDVACGACHTAVLTRRKDRKREKLFVGQLGHGTSNSTHSPKPVAELPLDTFLISVDCGLFHTCAVSSLGDVWSWGMERGLGLCPDASFAGNDITGDAVLPLSIHCNELYGPGFTGSIQVACGAAHTVLVADNGHKLWAWGRGRSGVLGKGNTIDSYIPCVVMWPPLDEDFQEGPANTDGKTRVETMKPGKVDEMEPKSSLAMEEVELLKSKLTLMERYAAILHGSIFGKPFEERDLPLSLKESGVFSIAKEWENMLESADNVKLKRLEMFYRDMLGNVKDQLLKRRIQELITESLHSSSTKNTSLPICQHTFHGMQLDNKLDKVQLGFEFSLNVETVVYCHGPDFPQIFASPGKCKNLLECDSTIILCCTALESSDLIIAFATRMTVDGDSAFTQRQSFDPSAISKDSFPRASRIGQVGEH</sequence>
<dbReference type="OMA" id="QEGYKLW"/>
<name>A0A4Y7IV15_PAPSO</name>
<evidence type="ECO:0000313" key="3">
    <source>
        <dbReference type="EMBL" id="RZC51338.1"/>
    </source>
</evidence>
<dbReference type="InterPro" id="IPR009091">
    <property type="entry name" value="RCC1/BLIP-II"/>
</dbReference>
<dbReference type="InterPro" id="IPR000408">
    <property type="entry name" value="Reg_chr_condens"/>
</dbReference>
<evidence type="ECO:0000256" key="2">
    <source>
        <dbReference type="PROSITE-ProRule" id="PRU00235"/>
    </source>
</evidence>
<organism evidence="3 4">
    <name type="scientific">Papaver somniferum</name>
    <name type="common">Opium poppy</name>
    <dbReference type="NCBI Taxonomy" id="3469"/>
    <lineage>
        <taxon>Eukaryota</taxon>
        <taxon>Viridiplantae</taxon>
        <taxon>Streptophyta</taxon>
        <taxon>Embryophyta</taxon>
        <taxon>Tracheophyta</taxon>
        <taxon>Spermatophyta</taxon>
        <taxon>Magnoliopsida</taxon>
        <taxon>Ranunculales</taxon>
        <taxon>Papaveraceae</taxon>
        <taxon>Papaveroideae</taxon>
        <taxon>Papaver</taxon>
    </lineage>
</organism>
<dbReference type="PANTHER" id="PTHR22870">
    <property type="entry name" value="REGULATOR OF CHROMOSOME CONDENSATION"/>
    <property type="match status" value="1"/>
</dbReference>
<evidence type="ECO:0000313" key="4">
    <source>
        <dbReference type="Proteomes" id="UP000316621"/>
    </source>
</evidence>
<dbReference type="PROSITE" id="PS00626">
    <property type="entry name" value="RCC1_2"/>
    <property type="match status" value="1"/>
</dbReference>
<accession>A0A4Y7IV15</accession>
<keyword evidence="4" id="KW-1185">Reference proteome</keyword>
<feature type="repeat" description="RCC1" evidence="2">
    <location>
        <begin position="125"/>
        <end position="179"/>
    </location>
</feature>
<evidence type="ECO:0000256" key="1">
    <source>
        <dbReference type="ARBA" id="ARBA00022737"/>
    </source>
</evidence>
<dbReference type="EMBL" id="CM010716">
    <property type="protein sequence ID" value="RZC51338.1"/>
    <property type="molecule type" value="Genomic_DNA"/>
</dbReference>
<dbReference type="Gramene" id="RZC51338">
    <property type="protein sequence ID" value="RZC51338"/>
    <property type="gene ID" value="C5167_019762"/>
</dbReference>
<dbReference type="PRINTS" id="PR00633">
    <property type="entry name" value="RCCNDNSATION"/>
</dbReference>
<dbReference type="PANTHER" id="PTHR22870:SF155">
    <property type="entry name" value="E3 UBIQUITIN-PROTEIN LIGASE HERC1-RELATED"/>
    <property type="match status" value="1"/>
</dbReference>
<dbReference type="InterPro" id="IPR051210">
    <property type="entry name" value="Ub_ligase/GEF_domain"/>
</dbReference>
<keyword evidence="1" id="KW-0677">Repeat</keyword>
<dbReference type="AlphaFoldDB" id="A0A4Y7IV15"/>
<evidence type="ECO:0008006" key="5">
    <source>
        <dbReference type="Google" id="ProtNLM"/>
    </source>
</evidence>
<dbReference type="PROSITE" id="PS50012">
    <property type="entry name" value="RCC1_3"/>
    <property type="match status" value="2"/>
</dbReference>
<protein>
    <recommendedName>
        <fullName evidence="5">Ultraviolet-B receptor UVR8</fullName>
    </recommendedName>
</protein>
<dbReference type="Proteomes" id="UP000316621">
    <property type="component" value="Chromosome 2"/>
</dbReference>
<dbReference type="SUPFAM" id="SSF50985">
    <property type="entry name" value="RCC1/BLIP-II"/>
    <property type="match status" value="1"/>
</dbReference>
<dbReference type="Gene3D" id="2.130.10.30">
    <property type="entry name" value="Regulator of chromosome condensation 1/beta-lactamase-inhibitor protein II"/>
    <property type="match status" value="2"/>
</dbReference>
<reference evidence="3 4" key="1">
    <citation type="journal article" date="2018" name="Science">
        <title>The opium poppy genome and morphinan production.</title>
        <authorList>
            <person name="Guo L."/>
            <person name="Winzer T."/>
            <person name="Yang X."/>
            <person name="Li Y."/>
            <person name="Ning Z."/>
            <person name="He Z."/>
            <person name="Teodor R."/>
            <person name="Lu Y."/>
            <person name="Bowser T.A."/>
            <person name="Graham I.A."/>
            <person name="Ye K."/>
        </authorList>
    </citation>
    <scope>NUCLEOTIDE SEQUENCE [LARGE SCALE GENOMIC DNA]</scope>
    <source>
        <strain evidence="4">cv. HN1</strain>
        <tissue evidence="3">Leaves</tissue>
    </source>
</reference>
<dbReference type="Pfam" id="PF00415">
    <property type="entry name" value="RCC1"/>
    <property type="match status" value="1"/>
</dbReference>
<proteinExistence type="predicted"/>
<dbReference type="Pfam" id="PF13540">
    <property type="entry name" value="RCC1_2"/>
    <property type="match status" value="2"/>
</dbReference>
<feature type="repeat" description="RCC1" evidence="2">
    <location>
        <begin position="62"/>
        <end position="116"/>
    </location>
</feature>